<sequence length="81" mass="9774">MAVSSGADIRRYGLVVVRSTSWIPPLKWHWWLVDWILDVLHRLSSVGFDFELLQSPVEWRSLKYIVFRWWHCSRISDMLPF</sequence>
<name>A0A8T0PBC5_PANVG</name>
<protein>
    <submittedName>
        <fullName evidence="1">Uncharacterized protein</fullName>
    </submittedName>
</protein>
<dbReference type="AlphaFoldDB" id="A0A8T0PBC5"/>
<dbReference type="EMBL" id="CM029052">
    <property type="protein sequence ID" value="KAG2556566.1"/>
    <property type="molecule type" value="Genomic_DNA"/>
</dbReference>
<keyword evidence="2" id="KW-1185">Reference proteome</keyword>
<proteinExistence type="predicted"/>
<evidence type="ECO:0000313" key="2">
    <source>
        <dbReference type="Proteomes" id="UP000823388"/>
    </source>
</evidence>
<reference evidence="1" key="1">
    <citation type="submission" date="2020-05" db="EMBL/GenBank/DDBJ databases">
        <title>WGS assembly of Panicum virgatum.</title>
        <authorList>
            <person name="Lovell J.T."/>
            <person name="Jenkins J."/>
            <person name="Shu S."/>
            <person name="Juenger T.E."/>
            <person name="Schmutz J."/>
        </authorList>
    </citation>
    <scope>NUCLEOTIDE SEQUENCE</scope>
    <source>
        <strain evidence="1">AP13</strain>
    </source>
</reference>
<evidence type="ECO:0000313" key="1">
    <source>
        <dbReference type="EMBL" id="KAG2556566.1"/>
    </source>
</evidence>
<dbReference type="Proteomes" id="UP000823388">
    <property type="component" value="Chromosome 8N"/>
</dbReference>
<gene>
    <name evidence="1" type="ORF">PVAP13_8NG199801</name>
</gene>
<organism evidence="1 2">
    <name type="scientific">Panicum virgatum</name>
    <name type="common">Blackwell switchgrass</name>
    <dbReference type="NCBI Taxonomy" id="38727"/>
    <lineage>
        <taxon>Eukaryota</taxon>
        <taxon>Viridiplantae</taxon>
        <taxon>Streptophyta</taxon>
        <taxon>Embryophyta</taxon>
        <taxon>Tracheophyta</taxon>
        <taxon>Spermatophyta</taxon>
        <taxon>Magnoliopsida</taxon>
        <taxon>Liliopsida</taxon>
        <taxon>Poales</taxon>
        <taxon>Poaceae</taxon>
        <taxon>PACMAD clade</taxon>
        <taxon>Panicoideae</taxon>
        <taxon>Panicodae</taxon>
        <taxon>Paniceae</taxon>
        <taxon>Panicinae</taxon>
        <taxon>Panicum</taxon>
        <taxon>Panicum sect. Hiantes</taxon>
    </lineage>
</organism>
<accession>A0A8T0PBC5</accession>
<comment type="caution">
    <text evidence="1">The sequence shown here is derived from an EMBL/GenBank/DDBJ whole genome shotgun (WGS) entry which is preliminary data.</text>
</comment>